<dbReference type="Pfam" id="PF00320">
    <property type="entry name" value="GATA"/>
    <property type="match status" value="1"/>
</dbReference>
<evidence type="ECO:0000313" key="12">
    <source>
        <dbReference type="Proteomes" id="UP000187455"/>
    </source>
</evidence>
<evidence type="ECO:0000256" key="4">
    <source>
        <dbReference type="ARBA" id="ARBA00023015"/>
    </source>
</evidence>
<dbReference type="PROSITE" id="PS50114">
    <property type="entry name" value="GATA_ZN_FINGER_2"/>
    <property type="match status" value="1"/>
</dbReference>
<gene>
    <name evidence="11" type="ORF">AYI68_g3834</name>
</gene>
<dbReference type="OrthoDB" id="2162994at2759"/>
<accession>A0A1R0GYU0</accession>
<evidence type="ECO:0000259" key="10">
    <source>
        <dbReference type="PROSITE" id="PS50114"/>
    </source>
</evidence>
<keyword evidence="2 8" id="KW-0863">Zinc-finger</keyword>
<dbReference type="InterPro" id="IPR013088">
    <property type="entry name" value="Znf_NHR/GATA"/>
</dbReference>
<dbReference type="STRING" id="133383.A0A1R0GYU0"/>
<keyword evidence="12" id="KW-1185">Reference proteome</keyword>
<evidence type="ECO:0000313" key="11">
    <source>
        <dbReference type="EMBL" id="OLY82049.1"/>
    </source>
</evidence>
<sequence>MTMFVQKRQKRKGTPLRSPERNQIGSNNPGVIFSFPSIISAIRETIPKKVNFGSSEITAPTVSPTSNLVSDDNCLLSSFYNSSPRSVSHKRSGSDGGLFDHSSNEISLLTEFGNSRRVSRRRRLDSLVENSVTASSPLRPDYNTISEKEKLVSIRSNTPPSLPFIRSTLPNSKIRTNLQDRLEFAMHSPLPPTNPIFSDFEKRNRGLSLDHHEANTKIVPNMCLQSFIEPSSQLSPNFPTIHSYDQLLEKKEHKVRKPVSSKKKLNVPRHCASCNVTSTPCWRPGWDALLSLCNSCGLRYKKGGIYCKSCSYVPMKTEITSAPQITCKNCKSSISTLHS</sequence>
<evidence type="ECO:0000256" key="8">
    <source>
        <dbReference type="PROSITE-ProRule" id="PRU00094"/>
    </source>
</evidence>
<comment type="similarity">
    <text evidence="7">Belongs to the type IV zinc-finger family. Class B subfamily.</text>
</comment>
<evidence type="ECO:0000256" key="5">
    <source>
        <dbReference type="ARBA" id="ARBA00023125"/>
    </source>
</evidence>
<evidence type="ECO:0000256" key="6">
    <source>
        <dbReference type="ARBA" id="ARBA00023163"/>
    </source>
</evidence>
<keyword evidence="5" id="KW-0238">DNA-binding</keyword>
<dbReference type="EMBL" id="LSSL01001966">
    <property type="protein sequence ID" value="OLY82049.1"/>
    <property type="molecule type" value="Genomic_DNA"/>
</dbReference>
<dbReference type="CDD" id="cd00202">
    <property type="entry name" value="ZnF_GATA"/>
    <property type="match status" value="1"/>
</dbReference>
<dbReference type="PANTHER" id="PTHR46813">
    <property type="entry name" value="GATA TRANSCRIPTION FACTOR 18"/>
    <property type="match status" value="1"/>
</dbReference>
<evidence type="ECO:0000256" key="2">
    <source>
        <dbReference type="ARBA" id="ARBA00022771"/>
    </source>
</evidence>
<dbReference type="AlphaFoldDB" id="A0A1R0GYU0"/>
<dbReference type="SUPFAM" id="SSF57716">
    <property type="entry name" value="Glucocorticoid receptor-like (DNA-binding domain)"/>
    <property type="match status" value="1"/>
</dbReference>
<dbReference type="PANTHER" id="PTHR46813:SF16">
    <property type="entry name" value="GATA TRANSCRIPTION FACTOR 18"/>
    <property type="match status" value="1"/>
</dbReference>
<name>A0A1R0GYU0_9FUNG</name>
<keyword evidence="3" id="KW-0862">Zinc</keyword>
<feature type="region of interest" description="Disordered" evidence="9">
    <location>
        <begin position="1"/>
        <end position="28"/>
    </location>
</feature>
<dbReference type="GO" id="GO:0006355">
    <property type="term" value="P:regulation of DNA-templated transcription"/>
    <property type="evidence" value="ECO:0007669"/>
    <property type="project" value="InterPro"/>
</dbReference>
<dbReference type="Gene3D" id="3.30.50.10">
    <property type="entry name" value="Erythroid Transcription Factor GATA-1, subunit A"/>
    <property type="match status" value="1"/>
</dbReference>
<evidence type="ECO:0000256" key="7">
    <source>
        <dbReference type="ARBA" id="ARBA00024019"/>
    </source>
</evidence>
<dbReference type="SMART" id="SM00401">
    <property type="entry name" value="ZnF_GATA"/>
    <property type="match status" value="1"/>
</dbReference>
<dbReference type="GO" id="GO:0043565">
    <property type="term" value="F:sequence-specific DNA binding"/>
    <property type="evidence" value="ECO:0007669"/>
    <property type="project" value="InterPro"/>
</dbReference>
<keyword evidence="4" id="KW-0805">Transcription regulation</keyword>
<protein>
    <submittedName>
        <fullName evidence="11">GATA-type zinc finger protein 1</fullName>
    </submittedName>
</protein>
<comment type="caution">
    <text evidence="11">The sequence shown here is derived from an EMBL/GenBank/DDBJ whole genome shotgun (WGS) entry which is preliminary data.</text>
</comment>
<proteinExistence type="inferred from homology"/>
<reference evidence="11 12" key="1">
    <citation type="journal article" date="2016" name="Mol. Biol. Evol.">
        <title>Genome-Wide Survey of Gut Fungi (Harpellales) Reveals the First Horizontally Transferred Ubiquitin Gene from a Mosquito Host.</title>
        <authorList>
            <person name="Wang Y."/>
            <person name="White M.M."/>
            <person name="Kvist S."/>
            <person name="Moncalvo J.M."/>
        </authorList>
    </citation>
    <scope>NUCLEOTIDE SEQUENCE [LARGE SCALE GENOMIC DNA]</scope>
    <source>
        <strain evidence="11 12">ALG-7-W6</strain>
    </source>
</reference>
<evidence type="ECO:0000256" key="3">
    <source>
        <dbReference type="ARBA" id="ARBA00022833"/>
    </source>
</evidence>
<feature type="domain" description="GATA-type" evidence="10">
    <location>
        <begin position="265"/>
        <end position="305"/>
    </location>
</feature>
<evidence type="ECO:0000256" key="9">
    <source>
        <dbReference type="SAM" id="MobiDB-lite"/>
    </source>
</evidence>
<organism evidence="11 12">
    <name type="scientific">Smittium mucronatum</name>
    <dbReference type="NCBI Taxonomy" id="133383"/>
    <lineage>
        <taxon>Eukaryota</taxon>
        <taxon>Fungi</taxon>
        <taxon>Fungi incertae sedis</taxon>
        <taxon>Zoopagomycota</taxon>
        <taxon>Kickxellomycotina</taxon>
        <taxon>Harpellomycetes</taxon>
        <taxon>Harpellales</taxon>
        <taxon>Legeriomycetaceae</taxon>
        <taxon>Smittium</taxon>
    </lineage>
</organism>
<keyword evidence="1" id="KW-0479">Metal-binding</keyword>
<dbReference type="Proteomes" id="UP000187455">
    <property type="component" value="Unassembled WGS sequence"/>
</dbReference>
<dbReference type="GO" id="GO:0008270">
    <property type="term" value="F:zinc ion binding"/>
    <property type="evidence" value="ECO:0007669"/>
    <property type="project" value="UniProtKB-KW"/>
</dbReference>
<keyword evidence="6" id="KW-0804">Transcription</keyword>
<evidence type="ECO:0000256" key="1">
    <source>
        <dbReference type="ARBA" id="ARBA00022723"/>
    </source>
</evidence>
<dbReference type="InterPro" id="IPR000679">
    <property type="entry name" value="Znf_GATA"/>
</dbReference>